<organism evidence="2 3">
    <name type="scientific">Agromyces tropicus</name>
    <dbReference type="NCBI Taxonomy" id="555371"/>
    <lineage>
        <taxon>Bacteria</taxon>
        <taxon>Bacillati</taxon>
        <taxon>Actinomycetota</taxon>
        <taxon>Actinomycetes</taxon>
        <taxon>Micrococcales</taxon>
        <taxon>Microbacteriaceae</taxon>
        <taxon>Agromyces</taxon>
    </lineage>
</organism>
<dbReference type="SUPFAM" id="SSF52980">
    <property type="entry name" value="Restriction endonuclease-like"/>
    <property type="match status" value="1"/>
</dbReference>
<comment type="caution">
    <text evidence="2">The sequence shown here is derived from an EMBL/GenBank/DDBJ whole genome shotgun (WGS) entry which is preliminary data.</text>
</comment>
<name>A0ABP5FSE5_9MICO</name>
<keyword evidence="3" id="KW-1185">Reference proteome</keyword>
<gene>
    <name evidence="2" type="ORF">GCM10009819_16530</name>
</gene>
<reference evidence="3" key="1">
    <citation type="journal article" date="2019" name="Int. J. Syst. Evol. Microbiol.">
        <title>The Global Catalogue of Microorganisms (GCM) 10K type strain sequencing project: providing services to taxonomists for standard genome sequencing and annotation.</title>
        <authorList>
            <consortium name="The Broad Institute Genomics Platform"/>
            <consortium name="The Broad Institute Genome Sequencing Center for Infectious Disease"/>
            <person name="Wu L."/>
            <person name="Ma J."/>
        </authorList>
    </citation>
    <scope>NUCLEOTIDE SEQUENCE [LARGE SCALE GENOMIC DNA]</scope>
    <source>
        <strain evidence="3">JCM 15672</strain>
    </source>
</reference>
<accession>A0ABP5FSE5</accession>
<feature type="domain" description="DUF559" evidence="1">
    <location>
        <begin position="228"/>
        <end position="273"/>
    </location>
</feature>
<evidence type="ECO:0000313" key="3">
    <source>
        <dbReference type="Proteomes" id="UP001501196"/>
    </source>
</evidence>
<evidence type="ECO:0000259" key="1">
    <source>
        <dbReference type="Pfam" id="PF04480"/>
    </source>
</evidence>
<dbReference type="InterPro" id="IPR011335">
    <property type="entry name" value="Restrct_endonuc-II-like"/>
</dbReference>
<proteinExistence type="predicted"/>
<dbReference type="Pfam" id="PF04480">
    <property type="entry name" value="DUF559"/>
    <property type="match status" value="1"/>
</dbReference>
<dbReference type="InterPro" id="IPR007569">
    <property type="entry name" value="DUF559"/>
</dbReference>
<dbReference type="RefSeq" id="WP_344371648.1">
    <property type="nucleotide sequence ID" value="NZ_BAAAPW010000002.1"/>
</dbReference>
<protein>
    <recommendedName>
        <fullName evidence="1">DUF559 domain-containing protein</fullName>
    </recommendedName>
</protein>
<sequence>MRPRPLPPPLRAGAFTVHAADALGVTRGRLRASDLTAPYPGVRMVGAPVGLEEQCRAFARRMRREQVFSHMTAASLWGLPIPVEHEGAPLHVTALNGREPRVDGVIGHRVRPERVRWLVLRGLPVVSAADAWCQLATTLRPDDLIAAGDALLGWPVPMIRTEELDAAIERHRRGRGARARDAARQDVRPGSASRRESLLRLAVVRAGLPEPECNGRIRLAGGRTVHGDLVFRAQRVLLEYDGDHHRTDTAQFARDVDRLNALAAAGWTVLRVRSGVDPRPLLAQLAGALARRA</sequence>
<evidence type="ECO:0000313" key="2">
    <source>
        <dbReference type="EMBL" id="GAA2033149.1"/>
    </source>
</evidence>
<dbReference type="EMBL" id="BAAAPW010000002">
    <property type="protein sequence ID" value="GAA2033149.1"/>
    <property type="molecule type" value="Genomic_DNA"/>
</dbReference>
<dbReference type="Proteomes" id="UP001501196">
    <property type="component" value="Unassembled WGS sequence"/>
</dbReference>